<proteinExistence type="predicted"/>
<evidence type="ECO:0000313" key="3">
    <source>
        <dbReference type="Proteomes" id="UP000032430"/>
    </source>
</evidence>
<dbReference type="KEGG" id="lfa:LFA_1852"/>
<feature type="transmembrane region" description="Helical" evidence="1">
    <location>
        <begin position="179"/>
        <end position="198"/>
    </location>
</feature>
<keyword evidence="3" id="KW-1185">Reference proteome</keyword>
<feature type="transmembrane region" description="Helical" evidence="1">
    <location>
        <begin position="278"/>
        <end position="297"/>
    </location>
</feature>
<feature type="transmembrane region" description="Helical" evidence="1">
    <location>
        <begin position="204"/>
        <end position="237"/>
    </location>
</feature>
<dbReference type="AlphaFoldDB" id="A0A098G5J3"/>
<keyword evidence="1" id="KW-0812">Transmembrane</keyword>
<feature type="transmembrane region" description="Helical" evidence="1">
    <location>
        <begin position="439"/>
        <end position="458"/>
    </location>
</feature>
<feature type="transmembrane region" description="Helical" evidence="1">
    <location>
        <begin position="96"/>
        <end position="115"/>
    </location>
</feature>
<protein>
    <recommendedName>
        <fullName evidence="4">Glycosyltransferase RgtA/B/C/D-like domain-containing protein</fullName>
    </recommendedName>
</protein>
<reference evidence="3" key="1">
    <citation type="submission" date="2014-09" db="EMBL/GenBank/DDBJ databases">
        <authorList>
            <person name="Gomez-Valero L."/>
        </authorList>
    </citation>
    <scope>NUCLEOTIDE SEQUENCE [LARGE SCALE GENOMIC DNA]</scope>
    <source>
        <strain evidence="3">ATCC700992</strain>
    </source>
</reference>
<keyword evidence="1" id="KW-0472">Membrane</keyword>
<feature type="transmembrane region" description="Helical" evidence="1">
    <location>
        <begin position="309"/>
        <end position="328"/>
    </location>
</feature>
<feature type="transmembrane region" description="Helical" evidence="1">
    <location>
        <begin position="249"/>
        <end position="266"/>
    </location>
</feature>
<feature type="transmembrane region" description="Helical" evidence="1">
    <location>
        <begin position="122"/>
        <end position="144"/>
    </location>
</feature>
<feature type="transmembrane region" description="Helical" evidence="1">
    <location>
        <begin position="390"/>
        <end position="409"/>
    </location>
</feature>
<sequence length="591" mass="67926">MMILLEGDSYSVLFSFLGIMIKYLAKKNTVIFVLSLIGIILTNYSAILAFSHQHYFVFEHDAYMHMVLALNALKSHQWYAGINPFINAPYGADTHAWTQATMIVLLSGAYFFKLFFPLKKALYVWCFILPMLCNLLSVFALLWTVRPLKTTNSQDFFLVIAFLLNPVMHFVYQPLRVDYDFLLVFTSIVYWGCLLRFISVNNRFWACLTAIVAGLGIWISISFTIVVFIGLAAIFWLYLVGNQLNATNIYLSLSVLCLSLALIIPLEYRHFATISYDVVSIVYLAFYLLVLVCFFIYNRCLKTTNNALNLISILGLAVLLFLVMNYYFPGFYKGPYNAVNPYLLKNFFPNSIEFYSPFVIDNSLVLALFFYFIVGAGYCYYLYLNREITILQLLILFGATVTSLLTAYMNRWGRLATPLNIILISFFVAYLANSKIHRLIKWLIIGLIILLPSILSIISRNPVSEGVLQCQKQFYSIIEDNILELPQFSQDKILFTSSNYGPFILYFTHFAVVATNDHHNPMGLEDTFNFFKEDESAAKSMIRRRNIDLILLCSGGASPIFDLEHSGWVERIHLPEKYSKWRLYHVLQGVP</sequence>
<name>A0A098G5J3_9GAMM</name>
<organism evidence="2 3">
    <name type="scientific">Legionella fallonii LLAP-10</name>
    <dbReference type="NCBI Taxonomy" id="1212491"/>
    <lineage>
        <taxon>Bacteria</taxon>
        <taxon>Pseudomonadati</taxon>
        <taxon>Pseudomonadota</taxon>
        <taxon>Gammaproteobacteria</taxon>
        <taxon>Legionellales</taxon>
        <taxon>Legionellaceae</taxon>
        <taxon>Legionella</taxon>
    </lineage>
</organism>
<feature type="transmembrane region" description="Helical" evidence="1">
    <location>
        <begin position="31"/>
        <end position="50"/>
    </location>
</feature>
<evidence type="ECO:0000313" key="2">
    <source>
        <dbReference type="EMBL" id="CEG57249.1"/>
    </source>
</evidence>
<feature type="transmembrane region" description="Helical" evidence="1">
    <location>
        <begin position="156"/>
        <end position="172"/>
    </location>
</feature>
<dbReference type="Proteomes" id="UP000032430">
    <property type="component" value="Chromosome I"/>
</dbReference>
<dbReference type="EMBL" id="LN614827">
    <property type="protein sequence ID" value="CEG57249.1"/>
    <property type="molecule type" value="Genomic_DNA"/>
</dbReference>
<evidence type="ECO:0008006" key="4">
    <source>
        <dbReference type="Google" id="ProtNLM"/>
    </source>
</evidence>
<evidence type="ECO:0000256" key="1">
    <source>
        <dbReference type="SAM" id="Phobius"/>
    </source>
</evidence>
<keyword evidence="1" id="KW-1133">Transmembrane helix</keyword>
<dbReference type="STRING" id="1212491.LFA_1852"/>
<gene>
    <name evidence="2" type="ORF">LFA_1852</name>
</gene>
<accession>A0A098G5J3</accession>
<feature type="transmembrane region" description="Helical" evidence="1">
    <location>
        <begin position="364"/>
        <end position="383"/>
    </location>
</feature>
<dbReference type="HOGENOM" id="CLU_508798_0_0_6"/>
<feature type="transmembrane region" description="Helical" evidence="1">
    <location>
        <begin position="415"/>
        <end position="432"/>
    </location>
</feature>